<feature type="region of interest" description="Disordered" evidence="1">
    <location>
        <begin position="1"/>
        <end position="59"/>
    </location>
</feature>
<dbReference type="EMBL" id="BAEN01000038">
    <property type="protein sequence ID" value="GAC14709.1"/>
    <property type="molecule type" value="Genomic_DNA"/>
</dbReference>
<sequence length="59" mass="6245">MEVGSSSSSTAAQAAPQQQARQVDTQQRQAELESPRQSSTTENNPTPDSRVGSVINTQA</sequence>
<feature type="compositionally biased region" description="Low complexity" evidence="1">
    <location>
        <begin position="1"/>
        <end position="29"/>
    </location>
</feature>
<keyword evidence="3" id="KW-1185">Reference proteome</keyword>
<evidence type="ECO:0000256" key="1">
    <source>
        <dbReference type="SAM" id="MobiDB-lite"/>
    </source>
</evidence>
<accession>K6X222</accession>
<comment type="caution">
    <text evidence="2">The sequence shown here is derived from an EMBL/GenBank/DDBJ whole genome shotgun (WGS) entry which is preliminary data.</text>
</comment>
<feature type="compositionally biased region" description="Polar residues" evidence="1">
    <location>
        <begin position="35"/>
        <end position="47"/>
    </location>
</feature>
<name>K6X222_9ALTE</name>
<dbReference type="AlphaFoldDB" id="K6X222"/>
<organism evidence="2 3">
    <name type="scientific">Aliiglaciecola lipolytica E3</name>
    <dbReference type="NCBI Taxonomy" id="1127673"/>
    <lineage>
        <taxon>Bacteria</taxon>
        <taxon>Pseudomonadati</taxon>
        <taxon>Pseudomonadota</taxon>
        <taxon>Gammaproteobacteria</taxon>
        <taxon>Alteromonadales</taxon>
        <taxon>Alteromonadaceae</taxon>
        <taxon>Aliiglaciecola</taxon>
    </lineage>
</organism>
<dbReference type="Proteomes" id="UP000006334">
    <property type="component" value="Unassembled WGS sequence"/>
</dbReference>
<proteinExistence type="predicted"/>
<evidence type="ECO:0000313" key="2">
    <source>
        <dbReference type="EMBL" id="GAC14709.1"/>
    </source>
</evidence>
<gene>
    <name evidence="2" type="ORF">GLIP_2081</name>
</gene>
<reference evidence="2 3" key="1">
    <citation type="journal article" date="2017" name="Antonie Van Leeuwenhoek">
        <title>Rhizobium rhizosphaerae sp. nov., a novel species isolated from rice rhizosphere.</title>
        <authorList>
            <person name="Zhao J.J."/>
            <person name="Zhang J."/>
            <person name="Zhang R.J."/>
            <person name="Zhang C.W."/>
            <person name="Yin H.Q."/>
            <person name="Zhang X.X."/>
        </authorList>
    </citation>
    <scope>NUCLEOTIDE SEQUENCE [LARGE SCALE GENOMIC DNA]</scope>
    <source>
        <strain evidence="2 3">E3</strain>
    </source>
</reference>
<evidence type="ECO:0000313" key="3">
    <source>
        <dbReference type="Proteomes" id="UP000006334"/>
    </source>
</evidence>
<dbReference type="RefSeq" id="WP_008844525.1">
    <property type="nucleotide sequence ID" value="NZ_BAEN01000038.1"/>
</dbReference>
<protein>
    <submittedName>
        <fullName evidence="2">Uncharacterized protein</fullName>
    </submittedName>
</protein>